<keyword evidence="5 6" id="KW-0472">Membrane</keyword>
<dbReference type="GO" id="GO:0043190">
    <property type="term" value="C:ATP-binding cassette (ABC) transporter complex"/>
    <property type="evidence" value="ECO:0007669"/>
    <property type="project" value="InterPro"/>
</dbReference>
<keyword evidence="2" id="KW-1003">Cell membrane</keyword>
<organism evidence="7 8">
    <name type="scientific">Pelosinus propionicus DSM 13327</name>
    <dbReference type="NCBI Taxonomy" id="1123291"/>
    <lineage>
        <taxon>Bacteria</taxon>
        <taxon>Bacillati</taxon>
        <taxon>Bacillota</taxon>
        <taxon>Negativicutes</taxon>
        <taxon>Selenomonadales</taxon>
        <taxon>Sporomusaceae</taxon>
        <taxon>Pelosinus</taxon>
    </lineage>
</organism>
<dbReference type="RefSeq" id="WP_090933546.1">
    <property type="nucleotide sequence ID" value="NZ_FOTS01000007.1"/>
</dbReference>
<accession>A0A1I4I7Z8</accession>
<name>A0A1I4I7Z8_9FIRM</name>
<dbReference type="PANTHER" id="PTHR34857:SF2">
    <property type="entry name" value="SLL0384 PROTEIN"/>
    <property type="match status" value="1"/>
</dbReference>
<evidence type="ECO:0000256" key="3">
    <source>
        <dbReference type="ARBA" id="ARBA00022692"/>
    </source>
</evidence>
<evidence type="ECO:0000256" key="1">
    <source>
        <dbReference type="ARBA" id="ARBA00004651"/>
    </source>
</evidence>
<keyword evidence="4 6" id="KW-1133">Transmembrane helix</keyword>
<dbReference type="Pfam" id="PF02361">
    <property type="entry name" value="CbiQ"/>
    <property type="match status" value="1"/>
</dbReference>
<dbReference type="InterPro" id="IPR051611">
    <property type="entry name" value="ECF_transporter_component"/>
</dbReference>
<dbReference type="Proteomes" id="UP000199520">
    <property type="component" value="Unassembled WGS sequence"/>
</dbReference>
<keyword evidence="8" id="KW-1185">Reference proteome</keyword>
<dbReference type="STRING" id="1123291.SAMN04490355_100725"/>
<dbReference type="AlphaFoldDB" id="A0A1I4I7Z8"/>
<feature type="transmembrane region" description="Helical" evidence="6">
    <location>
        <begin position="116"/>
        <end position="136"/>
    </location>
</feature>
<evidence type="ECO:0000256" key="6">
    <source>
        <dbReference type="SAM" id="Phobius"/>
    </source>
</evidence>
<comment type="subcellular location">
    <subcellularLocation>
        <location evidence="1">Cell membrane</location>
        <topology evidence="1">Multi-pass membrane protein</topology>
    </subcellularLocation>
</comment>
<dbReference type="GO" id="GO:0006824">
    <property type="term" value="P:cobalt ion transport"/>
    <property type="evidence" value="ECO:0007669"/>
    <property type="project" value="InterPro"/>
</dbReference>
<dbReference type="OrthoDB" id="8585740at2"/>
<dbReference type="InterPro" id="IPR003339">
    <property type="entry name" value="ABC/ECF_trnsptr_transmembrane"/>
</dbReference>
<sequence>MIKLKSTWLDLRTIDDLAAQNTFIHSLNSCTKLVTTLAFILFVTSFSNYEVTSLIPLLFYPVALMSLGNLPYKPIAKRLLLIAPFIVFIGLLNPIFDKAPIAKLGPFLITGGWLSFLSITIKLLLTVTSALILVATTGMNSICSAMAQIGVPKPIVIQILFMYRYLHVLLEEFLKTNQAYDLRSFKTTGIHYKAWGSLLGQLLLRTMDRAQRIYQAMLCRGFDGKVPLRSAASWTKKEYVYLLFCLFFFLFCRFINIPQTLGRLLTGGFQ</sequence>
<reference evidence="8" key="1">
    <citation type="submission" date="2016-10" db="EMBL/GenBank/DDBJ databases">
        <authorList>
            <person name="Varghese N."/>
            <person name="Submissions S."/>
        </authorList>
    </citation>
    <scope>NUCLEOTIDE SEQUENCE [LARGE SCALE GENOMIC DNA]</scope>
    <source>
        <strain evidence="8">DSM 13327</strain>
    </source>
</reference>
<dbReference type="EMBL" id="FOTS01000007">
    <property type="protein sequence ID" value="SFL50512.1"/>
    <property type="molecule type" value="Genomic_DNA"/>
</dbReference>
<dbReference type="NCBIfam" id="TIGR02454">
    <property type="entry name" value="ECF_T_CbiQ"/>
    <property type="match status" value="1"/>
</dbReference>
<feature type="transmembrane region" description="Helical" evidence="6">
    <location>
        <begin position="53"/>
        <end position="72"/>
    </location>
</feature>
<evidence type="ECO:0000256" key="4">
    <source>
        <dbReference type="ARBA" id="ARBA00022989"/>
    </source>
</evidence>
<feature type="transmembrane region" description="Helical" evidence="6">
    <location>
        <begin position="239"/>
        <end position="257"/>
    </location>
</feature>
<dbReference type="InterPro" id="IPR012809">
    <property type="entry name" value="ECF_CbiQ"/>
</dbReference>
<feature type="transmembrane region" description="Helical" evidence="6">
    <location>
        <begin position="79"/>
        <end position="96"/>
    </location>
</feature>
<keyword evidence="3 6" id="KW-0812">Transmembrane</keyword>
<evidence type="ECO:0000256" key="2">
    <source>
        <dbReference type="ARBA" id="ARBA00022475"/>
    </source>
</evidence>
<evidence type="ECO:0000256" key="5">
    <source>
        <dbReference type="ARBA" id="ARBA00023136"/>
    </source>
</evidence>
<dbReference type="PANTHER" id="PTHR34857">
    <property type="entry name" value="SLL0384 PROTEIN"/>
    <property type="match status" value="1"/>
</dbReference>
<evidence type="ECO:0000313" key="7">
    <source>
        <dbReference type="EMBL" id="SFL50512.1"/>
    </source>
</evidence>
<protein>
    <submittedName>
        <fullName evidence="7">Cobalt/nickel transport system permease protein</fullName>
    </submittedName>
</protein>
<proteinExistence type="predicted"/>
<evidence type="ECO:0000313" key="8">
    <source>
        <dbReference type="Proteomes" id="UP000199520"/>
    </source>
</evidence>
<feature type="transmembrane region" description="Helical" evidence="6">
    <location>
        <begin position="30"/>
        <end position="47"/>
    </location>
</feature>
<dbReference type="CDD" id="cd16914">
    <property type="entry name" value="EcfT"/>
    <property type="match status" value="1"/>
</dbReference>
<gene>
    <name evidence="7" type="ORF">SAMN04490355_100725</name>
</gene>